<dbReference type="Gene3D" id="3.30.470.30">
    <property type="entry name" value="DNA ligase/mRNA capping enzyme"/>
    <property type="match status" value="1"/>
</dbReference>
<evidence type="ECO:0000256" key="1">
    <source>
        <dbReference type="ARBA" id="ARBA00022598"/>
    </source>
</evidence>
<dbReference type="InterPro" id="IPR050326">
    <property type="entry name" value="NAD_dep_DNA_ligaseB"/>
</dbReference>
<dbReference type="GO" id="GO:0016874">
    <property type="term" value="F:ligase activity"/>
    <property type="evidence" value="ECO:0007669"/>
    <property type="project" value="UniProtKB-KW"/>
</dbReference>
<dbReference type="SUPFAM" id="SSF56091">
    <property type="entry name" value="DNA ligase/mRNA capping enzyme, catalytic domain"/>
    <property type="match status" value="1"/>
</dbReference>
<gene>
    <name evidence="5" type="ORF">S12H4_46252</name>
</gene>
<evidence type="ECO:0000313" key="5">
    <source>
        <dbReference type="EMBL" id="GAJ15098.1"/>
    </source>
</evidence>
<sequence>MLAHNFKPAKHNIAGWYLSEKLDGTRAFWDGGISRGFRSSNVPYANTVKDIRYLNDSIATGLWSRSGKVIHAPDWWLDGLPPCFLDGELFIGRGRFQELRKVVATLEPGPGWDDVWLRVFDSPRPEVFAQEREIKIRSEYSFWIKGAHEWVVRTVLNHSFRRVKSSWKFEEVLLFLEKILLKRALDGSIEMGNVCLLRQEKLPLSYLKAMKRIEDRMEEIADEGGEGVVLRNPVGQWSPVRSHNLLKHKPW</sequence>
<evidence type="ECO:0000256" key="4">
    <source>
        <dbReference type="ARBA" id="ARBA00023204"/>
    </source>
</evidence>
<evidence type="ECO:0000256" key="2">
    <source>
        <dbReference type="ARBA" id="ARBA00022705"/>
    </source>
</evidence>
<keyword evidence="2" id="KW-0235">DNA replication</keyword>
<dbReference type="GO" id="GO:0006281">
    <property type="term" value="P:DNA repair"/>
    <property type="evidence" value="ECO:0007669"/>
    <property type="project" value="UniProtKB-KW"/>
</dbReference>
<dbReference type="Gene3D" id="3.30.1490.70">
    <property type="match status" value="1"/>
</dbReference>
<keyword evidence="1" id="KW-0436">Ligase</keyword>
<protein>
    <recommendedName>
        <fullName evidence="6">ATP-dependent DNA ligase family profile domain-containing protein</fullName>
    </recommendedName>
</protein>
<keyword evidence="4" id="KW-0234">DNA repair</keyword>
<dbReference type="PANTHER" id="PTHR47810:SF1">
    <property type="entry name" value="DNA LIGASE B"/>
    <property type="match status" value="1"/>
</dbReference>
<proteinExistence type="predicted"/>
<dbReference type="PANTHER" id="PTHR47810">
    <property type="entry name" value="DNA LIGASE"/>
    <property type="match status" value="1"/>
</dbReference>
<dbReference type="CDD" id="cd07896">
    <property type="entry name" value="Adenylation_kDNA_ligase_like"/>
    <property type="match status" value="1"/>
</dbReference>
<dbReference type="AlphaFoldDB" id="X1UC54"/>
<dbReference type="GO" id="GO:0006260">
    <property type="term" value="P:DNA replication"/>
    <property type="evidence" value="ECO:0007669"/>
    <property type="project" value="UniProtKB-KW"/>
</dbReference>
<accession>X1UC54</accession>
<dbReference type="EMBL" id="BARW01028678">
    <property type="protein sequence ID" value="GAJ15098.1"/>
    <property type="molecule type" value="Genomic_DNA"/>
</dbReference>
<reference evidence="5" key="1">
    <citation type="journal article" date="2014" name="Front. Microbiol.">
        <title>High frequency of phylogenetically diverse reductive dehalogenase-homologous genes in deep subseafloor sedimentary metagenomes.</title>
        <authorList>
            <person name="Kawai M."/>
            <person name="Futagami T."/>
            <person name="Toyoda A."/>
            <person name="Takaki Y."/>
            <person name="Nishi S."/>
            <person name="Hori S."/>
            <person name="Arai W."/>
            <person name="Tsubouchi T."/>
            <person name="Morono Y."/>
            <person name="Uchiyama I."/>
            <person name="Ito T."/>
            <person name="Fujiyama A."/>
            <person name="Inagaki F."/>
            <person name="Takami H."/>
        </authorList>
    </citation>
    <scope>NUCLEOTIDE SEQUENCE</scope>
    <source>
        <strain evidence="5">Expedition CK06-06</strain>
    </source>
</reference>
<feature type="non-terminal residue" evidence="5">
    <location>
        <position position="251"/>
    </location>
</feature>
<name>X1UC54_9ZZZZ</name>
<organism evidence="5">
    <name type="scientific">marine sediment metagenome</name>
    <dbReference type="NCBI Taxonomy" id="412755"/>
    <lineage>
        <taxon>unclassified sequences</taxon>
        <taxon>metagenomes</taxon>
        <taxon>ecological metagenomes</taxon>
    </lineage>
</organism>
<evidence type="ECO:0008006" key="6">
    <source>
        <dbReference type="Google" id="ProtNLM"/>
    </source>
</evidence>
<evidence type="ECO:0000256" key="3">
    <source>
        <dbReference type="ARBA" id="ARBA00022763"/>
    </source>
</evidence>
<keyword evidence="3" id="KW-0227">DNA damage</keyword>
<comment type="caution">
    <text evidence="5">The sequence shown here is derived from an EMBL/GenBank/DDBJ whole genome shotgun (WGS) entry which is preliminary data.</text>
</comment>